<accession>A0A438X1R6</accession>
<keyword evidence="1" id="KW-0812">Transmembrane</keyword>
<keyword evidence="1" id="KW-0472">Membrane</keyword>
<protein>
    <submittedName>
        <fullName evidence="2">Site-2 protease family protein</fullName>
    </submittedName>
</protein>
<organism evidence="2 3">
    <name type="scientific">Helicobacter pylori</name>
    <name type="common">Campylobacter pylori</name>
    <dbReference type="NCBI Taxonomy" id="210"/>
    <lineage>
        <taxon>Bacteria</taxon>
        <taxon>Pseudomonadati</taxon>
        <taxon>Campylobacterota</taxon>
        <taxon>Epsilonproteobacteria</taxon>
        <taxon>Campylobacterales</taxon>
        <taxon>Helicobacteraceae</taxon>
        <taxon>Helicobacter</taxon>
    </lineage>
</organism>
<feature type="transmembrane region" description="Helical" evidence="1">
    <location>
        <begin position="6"/>
        <end position="26"/>
    </location>
</feature>
<dbReference type="GO" id="GO:0006508">
    <property type="term" value="P:proteolysis"/>
    <property type="evidence" value="ECO:0007669"/>
    <property type="project" value="UniProtKB-KW"/>
</dbReference>
<name>A0A438X1R6_HELPX</name>
<reference evidence="2 3" key="1">
    <citation type="submission" date="2018-11" db="EMBL/GenBank/DDBJ databases">
        <title>Genetic determinants and prediction of antibiotic resistance phenotypes in Helicobacter pylori.</title>
        <authorList>
            <person name="Wagner K."/>
        </authorList>
    </citation>
    <scope>NUCLEOTIDE SEQUENCE [LARGE SCALE GENOMIC DNA]</scope>
    <source>
        <strain evidence="2 3">ZH70</strain>
    </source>
</reference>
<dbReference type="AlphaFoldDB" id="A0A438X1R6"/>
<keyword evidence="2" id="KW-0645">Protease</keyword>
<evidence type="ECO:0000256" key="1">
    <source>
        <dbReference type="SAM" id="Phobius"/>
    </source>
</evidence>
<comment type="caution">
    <text evidence="2">The sequence shown here is derived from an EMBL/GenBank/DDBJ whole genome shotgun (WGS) entry which is preliminary data.</text>
</comment>
<proteinExistence type="predicted"/>
<dbReference type="EMBL" id="RJGP01000685">
    <property type="protein sequence ID" value="RVZ30439.1"/>
    <property type="molecule type" value="Genomic_DNA"/>
</dbReference>
<gene>
    <name evidence="2" type="ORF">EC518_09685</name>
</gene>
<sequence>MQFFDFSLESFITTLMKILALLIAIIGHE</sequence>
<keyword evidence="2" id="KW-0378">Hydrolase</keyword>
<feature type="non-terminal residue" evidence="2">
    <location>
        <position position="29"/>
    </location>
</feature>
<evidence type="ECO:0000313" key="3">
    <source>
        <dbReference type="Proteomes" id="UP000289022"/>
    </source>
</evidence>
<dbReference type="Proteomes" id="UP000289022">
    <property type="component" value="Unassembled WGS sequence"/>
</dbReference>
<evidence type="ECO:0000313" key="2">
    <source>
        <dbReference type="EMBL" id="RVZ30439.1"/>
    </source>
</evidence>
<keyword evidence="1" id="KW-1133">Transmembrane helix</keyword>
<dbReference type="GO" id="GO:0008233">
    <property type="term" value="F:peptidase activity"/>
    <property type="evidence" value="ECO:0007669"/>
    <property type="project" value="UniProtKB-KW"/>
</dbReference>